<sequence>MTGNTHPDIPTWIAAEIDAGRDDFFQLMDAAPFPSTGVRTVAEDGDFRIHRDGDRLRVVRVPEPDFSWFPARESGLIDLGSGSWGVPVTVTRELLDGGEVTVPRALAAQFAVPRQSQVPLSSAKSAHLLALREDRAVTGPIDRFLRECSPGDEVLLVFHTADQSFEVRPRR</sequence>
<accession>A0ABU1ZYJ1</accession>
<protein>
    <submittedName>
        <fullName evidence="1">Uncharacterized protein</fullName>
    </submittedName>
</protein>
<dbReference type="Proteomes" id="UP001180840">
    <property type="component" value="Unassembled WGS sequence"/>
</dbReference>
<reference evidence="1" key="1">
    <citation type="submission" date="2023-07" db="EMBL/GenBank/DDBJ databases">
        <title>Sequencing the genomes of 1000 actinobacteria strains.</title>
        <authorList>
            <person name="Klenk H.-P."/>
        </authorList>
    </citation>
    <scope>NUCLEOTIDE SEQUENCE</scope>
    <source>
        <strain evidence="1">DSM 107476</strain>
    </source>
</reference>
<evidence type="ECO:0000313" key="2">
    <source>
        <dbReference type="Proteomes" id="UP001180840"/>
    </source>
</evidence>
<keyword evidence="2" id="KW-1185">Reference proteome</keyword>
<dbReference type="EMBL" id="JAVDXZ010000001">
    <property type="protein sequence ID" value="MDR7330008.1"/>
    <property type="molecule type" value="Genomic_DNA"/>
</dbReference>
<proteinExistence type="predicted"/>
<organism evidence="1 2">
    <name type="scientific">Corynebacterium guangdongense</name>
    <dbReference type="NCBI Taxonomy" id="1783348"/>
    <lineage>
        <taxon>Bacteria</taxon>
        <taxon>Bacillati</taxon>
        <taxon>Actinomycetota</taxon>
        <taxon>Actinomycetes</taxon>
        <taxon>Mycobacteriales</taxon>
        <taxon>Corynebacteriaceae</taxon>
        <taxon>Corynebacterium</taxon>
    </lineage>
</organism>
<dbReference type="RefSeq" id="WP_290195310.1">
    <property type="nucleotide sequence ID" value="NZ_CP047654.1"/>
</dbReference>
<gene>
    <name evidence="1" type="ORF">J2S39_001684</name>
</gene>
<evidence type="ECO:0000313" key="1">
    <source>
        <dbReference type="EMBL" id="MDR7330008.1"/>
    </source>
</evidence>
<name>A0ABU1ZYJ1_9CORY</name>
<comment type="caution">
    <text evidence="1">The sequence shown here is derived from an EMBL/GenBank/DDBJ whole genome shotgun (WGS) entry which is preliminary data.</text>
</comment>